<proteinExistence type="predicted"/>
<gene>
    <name evidence="2" type="primary">LOC107823056</name>
</gene>
<dbReference type="Proteomes" id="UP000790787">
    <property type="component" value="Chromosome 9"/>
</dbReference>
<organism evidence="1 2">
    <name type="scientific">Nicotiana tabacum</name>
    <name type="common">Common tobacco</name>
    <dbReference type="NCBI Taxonomy" id="4097"/>
    <lineage>
        <taxon>Eukaryota</taxon>
        <taxon>Viridiplantae</taxon>
        <taxon>Streptophyta</taxon>
        <taxon>Embryophyta</taxon>
        <taxon>Tracheophyta</taxon>
        <taxon>Spermatophyta</taxon>
        <taxon>Magnoliopsida</taxon>
        <taxon>eudicotyledons</taxon>
        <taxon>Gunneridae</taxon>
        <taxon>Pentapetalae</taxon>
        <taxon>asterids</taxon>
        <taxon>lamiids</taxon>
        <taxon>Solanales</taxon>
        <taxon>Solanaceae</taxon>
        <taxon>Nicotianoideae</taxon>
        <taxon>Nicotianeae</taxon>
        <taxon>Nicotiana</taxon>
    </lineage>
</organism>
<evidence type="ECO:0000313" key="1">
    <source>
        <dbReference type="Proteomes" id="UP000790787"/>
    </source>
</evidence>
<evidence type="ECO:0000313" key="2">
    <source>
        <dbReference type="RefSeq" id="XP_075078326.1"/>
    </source>
</evidence>
<dbReference type="RefSeq" id="XP_075078326.1">
    <property type="nucleotide sequence ID" value="XM_075222225.1"/>
</dbReference>
<name>A0AC58S012_TOBAC</name>
<keyword evidence="1" id="KW-1185">Reference proteome</keyword>
<protein>
    <submittedName>
        <fullName evidence="2">Protein NRT1/ PTR FAMILY 7.1-like isoform X1</fullName>
    </submittedName>
</protein>
<sequence length="661" mass="73457">MNLKTCPKYIILIILKTTVWLFFLYIELFPLSIFINLLLACIYLLRQIFIIYLCQALQRLSQMATIVSTNAMQVQTNEKNSAGVQNGLKQRIIIKLKVFRSKKTGGWYSAFLCLVNQGLATLAFFGVGVNLVLFLVRVLGQDNATAANNVSKWTGTVYLCSLLGAFISDSYWGRFLTCAIFQLILLLGLVIMSVTSWIFLIKPEGCGDGILNCVPPSPLGTALFYLAIYLVALGYGGHQPTIATFGSDQFDEANPKEKISRAAYFGYFYFALNAGSLISNTILVYYEDGGKWTLGFWASTAAALLGLFIFLLGTPGYKYVKSFGNPLPRVAQVFVAAVRKWRVANVEGEELYEVDGSESSIKGTRKILHSNDFKKLDNAAIVTEEDRQRPAFNPWRLCTITQVEEAKCIIRMCPIWLCTIMYSVIFTQMASLFVEQGEVMDATIGHFRLPAASMSAFDICSVLTCTFLYRFMVVPLAGKLNGNPKGLTELQRMGVGLIIGMLSMIAAGVTEIYRLKHVIPGKEASSLSIFWQIPQYILVGASEVFMYVGQLEFFNGQAPDGIKSLGSSLCMASMSLGNYVSSMLVNMVMTITARGERHGWIPENLNNGHIDRFYFLLFGLALVDLFAFVVFAKWYKGIQHEGSDESCTKDGEKESQVLDKV</sequence>
<accession>A0AC58S012</accession>
<reference evidence="2" key="2">
    <citation type="submission" date="2025-08" db="UniProtKB">
        <authorList>
            <consortium name="RefSeq"/>
        </authorList>
    </citation>
    <scope>IDENTIFICATION</scope>
    <source>
        <tissue evidence="2">Leaf</tissue>
    </source>
</reference>
<reference evidence="1" key="1">
    <citation type="journal article" date="2014" name="Nat. Commun.">
        <title>The tobacco genome sequence and its comparison with those of tomato and potato.</title>
        <authorList>
            <person name="Sierro N."/>
            <person name="Battey J.N."/>
            <person name="Ouadi S."/>
            <person name="Bakaher N."/>
            <person name="Bovet L."/>
            <person name="Willig A."/>
            <person name="Goepfert S."/>
            <person name="Peitsch M.C."/>
            <person name="Ivanov N.V."/>
        </authorList>
    </citation>
    <scope>NUCLEOTIDE SEQUENCE [LARGE SCALE GENOMIC DNA]</scope>
</reference>